<name>A0AAV9U3X9_9PEZI</name>
<protein>
    <submittedName>
        <fullName evidence="3">Uncharacterized protein</fullName>
    </submittedName>
</protein>
<dbReference type="Proteomes" id="UP001375240">
    <property type="component" value="Unassembled WGS sequence"/>
</dbReference>
<feature type="compositionally biased region" description="Basic and acidic residues" evidence="1">
    <location>
        <begin position="257"/>
        <end position="274"/>
    </location>
</feature>
<feature type="region of interest" description="Disordered" evidence="1">
    <location>
        <begin position="469"/>
        <end position="489"/>
    </location>
</feature>
<dbReference type="AlphaFoldDB" id="A0AAV9U3X9"/>
<feature type="transmembrane region" description="Helical" evidence="2">
    <location>
        <begin position="7"/>
        <end position="27"/>
    </location>
</feature>
<organism evidence="3 4">
    <name type="scientific">Orbilia brochopaga</name>
    <dbReference type="NCBI Taxonomy" id="3140254"/>
    <lineage>
        <taxon>Eukaryota</taxon>
        <taxon>Fungi</taxon>
        <taxon>Dikarya</taxon>
        <taxon>Ascomycota</taxon>
        <taxon>Pezizomycotina</taxon>
        <taxon>Orbiliomycetes</taxon>
        <taxon>Orbiliales</taxon>
        <taxon>Orbiliaceae</taxon>
        <taxon>Orbilia</taxon>
    </lineage>
</organism>
<keyword evidence="4" id="KW-1185">Reference proteome</keyword>
<keyword evidence="2" id="KW-0812">Transmembrane</keyword>
<feature type="region of interest" description="Disordered" evidence="1">
    <location>
        <begin position="256"/>
        <end position="296"/>
    </location>
</feature>
<sequence length="678" mass="75575">MRPGLHRYLLLPALLLLHGLLLLPILVPYRPDNSSYPDSSLNYALNAVPYALPLGCLAFATVALSRLLTGAQLLPLSESRPVAALLFFLGFVEEIVRWTLVRCLSNIEGGGGGYGAKHPEPDHHHGPLSRDGYGFPESSSVEVAPGIWEGIYLMGWTWSALESVHIWWLLRPTPPAEDPILSGLDDPPVASRPQSYHSWRREHAKKRSTDSTIRTIRGFPRRPNSFCVDMEQSSPDERRFHYLSADNTFVQPSLLSKFDDRASSPELSRRSMREEDNDAGDEETSATDNDNDGFDSPLTPTVYRPAYHAAVPTQFTRPPAEDEVDDQEESTPTQQKHNARFFMPGSTTSESDYFGTREPAWTVSNPISPKRQIPDPPRRLNTFTSDSETESALSGTQTPLLSSSIPLEPEQESLLDNTHVLSYGSTQNLPSSLGLPPPLLDLQSNPPQTTTATFRPTITSHPSYISITTGDEAEDESDTQGKDSNSGRAYISRPAFSSSYIHRHFPSSVLSSTTYGQLTPTNTPPRQLRPKLMTSQTVPIRRGKAKRPRSYPSTTQQMFPHIDSIIDSENRRRMRMNGVQLESVSFILALLWAVIAAFQHTGFGLWYVWFPTPIFESSVQWWSIIFFIGVAFSKSVYLTQTGSGWTTANGLLWPTTVGCAVSSFVLYFIALILWGVLW</sequence>
<comment type="caution">
    <text evidence="3">The sequence shown here is derived from an EMBL/GenBank/DDBJ whole genome shotgun (WGS) entry which is preliminary data.</text>
</comment>
<feature type="transmembrane region" description="Helical" evidence="2">
    <location>
        <begin position="651"/>
        <end position="677"/>
    </location>
</feature>
<evidence type="ECO:0000256" key="1">
    <source>
        <dbReference type="SAM" id="MobiDB-lite"/>
    </source>
</evidence>
<feature type="transmembrane region" description="Helical" evidence="2">
    <location>
        <begin position="621"/>
        <end position="639"/>
    </location>
</feature>
<keyword evidence="2" id="KW-1133">Transmembrane helix</keyword>
<evidence type="ECO:0000256" key="2">
    <source>
        <dbReference type="SAM" id="Phobius"/>
    </source>
</evidence>
<feature type="compositionally biased region" description="Polar residues" evidence="1">
    <location>
        <begin position="381"/>
        <end position="403"/>
    </location>
</feature>
<feature type="compositionally biased region" description="Acidic residues" evidence="1">
    <location>
        <begin position="275"/>
        <end position="293"/>
    </location>
</feature>
<evidence type="ECO:0000313" key="4">
    <source>
        <dbReference type="Proteomes" id="UP001375240"/>
    </source>
</evidence>
<gene>
    <name evidence="3" type="ORF">TWF696_002765</name>
</gene>
<evidence type="ECO:0000313" key="3">
    <source>
        <dbReference type="EMBL" id="KAK6332743.1"/>
    </source>
</evidence>
<accession>A0AAV9U3X9</accession>
<keyword evidence="2" id="KW-0472">Membrane</keyword>
<feature type="transmembrane region" description="Helical" evidence="2">
    <location>
        <begin position="581"/>
        <end position="609"/>
    </location>
</feature>
<feature type="transmembrane region" description="Helical" evidence="2">
    <location>
        <begin position="47"/>
        <end position="68"/>
    </location>
</feature>
<feature type="region of interest" description="Disordered" evidence="1">
    <location>
        <begin position="312"/>
        <end position="403"/>
    </location>
</feature>
<proteinExistence type="predicted"/>
<dbReference type="EMBL" id="JAVHNQ010000014">
    <property type="protein sequence ID" value="KAK6332743.1"/>
    <property type="molecule type" value="Genomic_DNA"/>
</dbReference>
<reference evidence="3 4" key="1">
    <citation type="submission" date="2019-10" db="EMBL/GenBank/DDBJ databases">
        <authorList>
            <person name="Palmer J.M."/>
        </authorList>
    </citation>
    <scope>NUCLEOTIDE SEQUENCE [LARGE SCALE GENOMIC DNA]</scope>
    <source>
        <strain evidence="3 4">TWF696</strain>
    </source>
</reference>